<evidence type="ECO:0000313" key="4">
    <source>
        <dbReference type="Proteomes" id="UP000030854"/>
    </source>
</evidence>
<keyword evidence="2" id="KW-0732">Signal</keyword>
<protein>
    <recommendedName>
        <fullName evidence="5">Secreted protein</fullName>
    </recommendedName>
</protein>
<organism evidence="3 4">
    <name type="scientific">Uncinula necator</name>
    <name type="common">Grape powdery mildew</name>
    <dbReference type="NCBI Taxonomy" id="52586"/>
    <lineage>
        <taxon>Eukaryota</taxon>
        <taxon>Fungi</taxon>
        <taxon>Dikarya</taxon>
        <taxon>Ascomycota</taxon>
        <taxon>Pezizomycotina</taxon>
        <taxon>Leotiomycetes</taxon>
        <taxon>Erysiphales</taxon>
        <taxon>Erysiphaceae</taxon>
        <taxon>Erysiphe</taxon>
    </lineage>
</organism>
<feature type="compositionally biased region" description="Low complexity" evidence="1">
    <location>
        <begin position="30"/>
        <end position="44"/>
    </location>
</feature>
<keyword evidence="4" id="KW-1185">Reference proteome</keyword>
<accession>A0A0B1P0N6</accession>
<proteinExistence type="predicted"/>
<dbReference type="AlphaFoldDB" id="A0A0B1P0N6"/>
<feature type="region of interest" description="Disordered" evidence="1">
    <location>
        <begin position="24"/>
        <end position="46"/>
    </location>
</feature>
<name>A0A0B1P0N6_UNCNE</name>
<dbReference type="HOGENOM" id="CLU_2098638_0_0_1"/>
<sequence>MRVVSGSTFIFFFLSSLSSIRGTPLRGAGTSSITSTSDISNSRTESLKLVPKSVEHGNMRPKIMVQPPRDFRLLSVYHSTEKTARDNIPAPGTLDFRYLTSGAKGAARHMDTPRSD</sequence>
<gene>
    <name evidence="3" type="ORF">EV44_g0575</name>
</gene>
<evidence type="ECO:0000256" key="2">
    <source>
        <dbReference type="SAM" id="SignalP"/>
    </source>
</evidence>
<evidence type="ECO:0000256" key="1">
    <source>
        <dbReference type="SAM" id="MobiDB-lite"/>
    </source>
</evidence>
<feature type="chain" id="PRO_5002059286" description="Secreted protein" evidence="2">
    <location>
        <begin position="23"/>
        <end position="116"/>
    </location>
</feature>
<dbReference type="EMBL" id="JNVN01002237">
    <property type="protein sequence ID" value="KHJ32217.1"/>
    <property type="molecule type" value="Genomic_DNA"/>
</dbReference>
<feature type="signal peptide" evidence="2">
    <location>
        <begin position="1"/>
        <end position="22"/>
    </location>
</feature>
<evidence type="ECO:0008006" key="5">
    <source>
        <dbReference type="Google" id="ProtNLM"/>
    </source>
</evidence>
<comment type="caution">
    <text evidence="3">The sequence shown here is derived from an EMBL/GenBank/DDBJ whole genome shotgun (WGS) entry which is preliminary data.</text>
</comment>
<evidence type="ECO:0000313" key="3">
    <source>
        <dbReference type="EMBL" id="KHJ32217.1"/>
    </source>
</evidence>
<dbReference type="Proteomes" id="UP000030854">
    <property type="component" value="Unassembled WGS sequence"/>
</dbReference>
<reference evidence="3 4" key="1">
    <citation type="journal article" date="2014" name="BMC Genomics">
        <title>Adaptive genomic structural variation in the grape powdery mildew pathogen, Erysiphe necator.</title>
        <authorList>
            <person name="Jones L."/>
            <person name="Riaz S."/>
            <person name="Morales-Cruz A."/>
            <person name="Amrine K.C."/>
            <person name="McGuire B."/>
            <person name="Gubler W.D."/>
            <person name="Walker M.A."/>
            <person name="Cantu D."/>
        </authorList>
    </citation>
    <scope>NUCLEOTIDE SEQUENCE [LARGE SCALE GENOMIC DNA]</scope>
    <source>
        <strain evidence="4">c</strain>
    </source>
</reference>